<dbReference type="PANTHER" id="PTHR31083">
    <property type="entry name" value="UPSTREAM OF FLC PROTEIN (DUF966)"/>
    <property type="match status" value="1"/>
</dbReference>
<evidence type="ECO:0000256" key="7">
    <source>
        <dbReference type="ARBA" id="ARBA00024211"/>
    </source>
</evidence>
<keyword evidence="4" id="KW-0132">Cell division</keyword>
<evidence type="ECO:0000313" key="11">
    <source>
        <dbReference type="EMBL" id="KAK9676612.1"/>
    </source>
</evidence>
<keyword evidence="5" id="KW-0472">Membrane</keyword>
<feature type="compositionally biased region" description="Basic and acidic residues" evidence="9">
    <location>
        <begin position="246"/>
        <end position="257"/>
    </location>
</feature>
<evidence type="ECO:0000256" key="9">
    <source>
        <dbReference type="SAM" id="MobiDB-lite"/>
    </source>
</evidence>
<dbReference type="GO" id="GO:0051301">
    <property type="term" value="P:cell division"/>
    <property type="evidence" value="ECO:0007669"/>
    <property type="project" value="UniProtKB-KW"/>
</dbReference>
<feature type="compositionally biased region" description="Basic and acidic residues" evidence="9">
    <location>
        <begin position="475"/>
        <end position="502"/>
    </location>
</feature>
<dbReference type="PIRSF" id="PIRSF031043">
    <property type="entry name" value="UCP031043"/>
    <property type="match status" value="1"/>
</dbReference>
<protein>
    <recommendedName>
        <fullName evidence="10">SOSEKI DIX-like domain-containing protein</fullName>
    </recommendedName>
</protein>
<evidence type="ECO:0000256" key="3">
    <source>
        <dbReference type="ARBA" id="ARBA00022475"/>
    </source>
</evidence>
<feature type="compositionally biased region" description="Basic and acidic residues" evidence="9">
    <location>
        <begin position="183"/>
        <end position="193"/>
    </location>
</feature>
<evidence type="ECO:0000256" key="2">
    <source>
        <dbReference type="ARBA" id="ARBA00022473"/>
    </source>
</evidence>
<name>A0AAW1HJU5_SAPOF</name>
<keyword evidence="3" id="KW-1003">Cell membrane</keyword>
<evidence type="ECO:0000256" key="1">
    <source>
        <dbReference type="ARBA" id="ARBA00004413"/>
    </source>
</evidence>
<dbReference type="InterPro" id="IPR021182">
    <property type="entry name" value="SOK_magnoliopsida"/>
</dbReference>
<keyword evidence="2" id="KW-0217">Developmental protein</keyword>
<feature type="region of interest" description="Disordered" evidence="9">
    <location>
        <begin position="422"/>
        <end position="532"/>
    </location>
</feature>
<keyword evidence="12" id="KW-1185">Reference proteome</keyword>
<evidence type="ECO:0000313" key="12">
    <source>
        <dbReference type="Proteomes" id="UP001443914"/>
    </source>
</evidence>
<feature type="compositionally biased region" description="Polar residues" evidence="9">
    <location>
        <begin position="198"/>
        <end position="209"/>
    </location>
</feature>
<gene>
    <name evidence="11" type="ORF">RND81_11G088500</name>
</gene>
<evidence type="ECO:0000256" key="4">
    <source>
        <dbReference type="ARBA" id="ARBA00022618"/>
    </source>
</evidence>
<dbReference type="GO" id="GO:0051258">
    <property type="term" value="P:protein polymerization"/>
    <property type="evidence" value="ECO:0007669"/>
    <property type="project" value="UniProtKB-ARBA"/>
</dbReference>
<evidence type="ECO:0000256" key="5">
    <source>
        <dbReference type="ARBA" id="ARBA00023136"/>
    </source>
</evidence>
<feature type="domain" description="SOSEKI DIX-like" evidence="10">
    <location>
        <begin position="55"/>
        <end position="143"/>
    </location>
</feature>
<dbReference type="AlphaFoldDB" id="A0AAW1HJU5"/>
<comment type="caution">
    <text evidence="11">The sequence shown here is derived from an EMBL/GenBank/DDBJ whole genome shotgun (WGS) entry which is preliminary data.</text>
</comment>
<dbReference type="PANTHER" id="PTHR31083:SF6">
    <property type="entry name" value="PROTEIN SOSEKI 3"/>
    <property type="match status" value="1"/>
</dbReference>
<evidence type="ECO:0000256" key="8">
    <source>
        <dbReference type="ARBA" id="ARBA00046534"/>
    </source>
</evidence>
<dbReference type="Pfam" id="PF06136">
    <property type="entry name" value="SOK"/>
    <property type="match status" value="1"/>
</dbReference>
<reference evidence="11" key="1">
    <citation type="submission" date="2024-03" db="EMBL/GenBank/DDBJ databases">
        <title>WGS assembly of Saponaria officinalis var. Norfolk2.</title>
        <authorList>
            <person name="Jenkins J."/>
            <person name="Shu S."/>
            <person name="Grimwood J."/>
            <person name="Barry K."/>
            <person name="Goodstein D."/>
            <person name="Schmutz J."/>
            <person name="Leebens-Mack J."/>
            <person name="Osbourn A."/>
        </authorList>
    </citation>
    <scope>NUCLEOTIDE SEQUENCE [LARGE SCALE GENOMIC DNA]</scope>
    <source>
        <strain evidence="11">JIC</strain>
    </source>
</reference>
<dbReference type="EMBL" id="JBDFQZ010000011">
    <property type="protein sequence ID" value="KAK9676612.1"/>
    <property type="molecule type" value="Genomic_DNA"/>
</dbReference>
<evidence type="ECO:0000256" key="6">
    <source>
        <dbReference type="ARBA" id="ARBA00023306"/>
    </source>
</evidence>
<dbReference type="InterPro" id="IPR010369">
    <property type="entry name" value="SOK"/>
</dbReference>
<feature type="compositionally biased region" description="Polar residues" evidence="9">
    <location>
        <begin position="218"/>
        <end position="228"/>
    </location>
</feature>
<dbReference type="GO" id="GO:0051302">
    <property type="term" value="P:regulation of cell division"/>
    <property type="evidence" value="ECO:0007669"/>
    <property type="project" value="UniProtKB-ARBA"/>
</dbReference>
<comment type="subunit">
    <text evidence="8">Homodimer. Forms long polymer filaments with other SOKs proteins polymers (e.g. SOK1, SOK2, SOK3 and SOK4) crucial for polar localization and biological activity. Binds to ANGUSTIFOLIA (AN).</text>
</comment>
<dbReference type="InterPro" id="IPR048351">
    <property type="entry name" value="SOK_DIX"/>
</dbReference>
<feature type="compositionally biased region" description="Polar residues" evidence="9">
    <location>
        <begin position="504"/>
        <end position="527"/>
    </location>
</feature>
<accession>A0AAW1HJU5</accession>
<organism evidence="11 12">
    <name type="scientific">Saponaria officinalis</name>
    <name type="common">Common soapwort</name>
    <name type="synonym">Lychnis saponaria</name>
    <dbReference type="NCBI Taxonomy" id="3572"/>
    <lineage>
        <taxon>Eukaryota</taxon>
        <taxon>Viridiplantae</taxon>
        <taxon>Streptophyta</taxon>
        <taxon>Embryophyta</taxon>
        <taxon>Tracheophyta</taxon>
        <taxon>Spermatophyta</taxon>
        <taxon>Magnoliopsida</taxon>
        <taxon>eudicotyledons</taxon>
        <taxon>Gunneridae</taxon>
        <taxon>Pentapetalae</taxon>
        <taxon>Caryophyllales</taxon>
        <taxon>Caryophyllaceae</taxon>
        <taxon>Caryophylleae</taxon>
        <taxon>Saponaria</taxon>
    </lineage>
</organism>
<dbReference type="GO" id="GO:0005886">
    <property type="term" value="C:plasma membrane"/>
    <property type="evidence" value="ECO:0007669"/>
    <property type="project" value="UniProtKB-SubCell"/>
</dbReference>
<dbReference type="GO" id="GO:0090708">
    <property type="term" value="P:specification of plant organ axis polarity"/>
    <property type="evidence" value="ECO:0007669"/>
    <property type="project" value="UniProtKB-ARBA"/>
</dbReference>
<keyword evidence="6" id="KW-0131">Cell cycle</keyword>
<feature type="region of interest" description="Disordered" evidence="9">
    <location>
        <begin position="164"/>
        <end position="307"/>
    </location>
</feature>
<dbReference type="GO" id="GO:2000067">
    <property type="term" value="P:regulation of root morphogenesis"/>
    <property type="evidence" value="ECO:0007669"/>
    <property type="project" value="UniProtKB-ARBA"/>
</dbReference>
<comment type="subcellular location">
    <subcellularLocation>
        <location evidence="1">Cell membrane</location>
        <topology evidence="1">Peripheral membrane protein</topology>
        <orientation evidence="1">Cytoplasmic side</orientation>
    </subcellularLocation>
</comment>
<sequence>MREENVSLGILYLNRLERERFDMEGRIKKYQREVSPERAKVWRERSPNYIQNRKVPVVYYLCRNRQLEHPHFIEVPVSSPQGLFLRDVIERLNVLRGRGMAMMYSWSCKRSYKNGFVWHDLCVDDLILPAHGNEYILKGSEIIEESNSGHFSPIATYRMHNLKQLPEPPSARSQDDTSLSMSTDDKEIKHPGEDEISPPSQRSDSSGVSPESRAGSHSPWSASLSLTENKLDKTEGATDASTQTDENVRKAKHKETCTRGVSTDDETLDSECNEKCQVPSHSPKQNTDTRRDSASPPSSSASSARVKAETLESLIRSDVSKINSFRRLEEEDLRMPSNTKVKASSMLMQLISCGSISVKDHGLGLISMYRPRFSDSKFSSPLYSTSVMLGELDSLSDNSRLMGLRLEDKEYFSGSLVETKMAKREADGRALKRSSSNNAERSSKHYDAVDNDEETSSTRTKCIPKSIKASPSKHPRSESMRSPVSEKPRVSSDGGHESRVISHDASNIGSNRTSEPSSGKSPSTRANSFREEKITKIEERLASGARVIIQSKEC</sequence>
<evidence type="ECO:0000259" key="10">
    <source>
        <dbReference type="Pfam" id="PF06136"/>
    </source>
</evidence>
<dbReference type="Proteomes" id="UP001443914">
    <property type="component" value="Unassembled WGS sequence"/>
</dbReference>
<feature type="compositionally biased region" description="Low complexity" evidence="9">
    <location>
        <begin position="294"/>
        <end position="304"/>
    </location>
</feature>
<proteinExistence type="inferred from homology"/>
<comment type="similarity">
    <text evidence="7">Belongs to the SOSEKI family.</text>
</comment>